<protein>
    <submittedName>
        <fullName evidence="1">Uncharacterized protein</fullName>
    </submittedName>
</protein>
<comment type="caution">
    <text evidence="1">The sequence shown here is derived from an EMBL/GenBank/DDBJ whole genome shotgun (WGS) entry which is preliminary data.</text>
</comment>
<reference evidence="1 2" key="1">
    <citation type="submission" date="2021-03" db="EMBL/GenBank/DDBJ databases">
        <title>Antimicrobial resistance genes in bacteria isolated from Japanese honey, and their potential for conferring macrolide and lincosamide resistance in the American foulbrood pathogen Paenibacillus larvae.</title>
        <authorList>
            <person name="Okamoto M."/>
            <person name="Kumagai M."/>
            <person name="Kanamori H."/>
            <person name="Takamatsu D."/>
        </authorList>
    </citation>
    <scope>NUCLEOTIDE SEQUENCE [LARGE SCALE GENOMIC DNA]</scope>
    <source>
        <strain evidence="1 2">J21TS3</strain>
    </source>
</reference>
<name>A0ABQ4M2B0_9BACL</name>
<proteinExistence type="predicted"/>
<evidence type="ECO:0000313" key="1">
    <source>
        <dbReference type="EMBL" id="GIO69288.1"/>
    </source>
</evidence>
<gene>
    <name evidence="1" type="ORF">J21TS3_41090</name>
</gene>
<evidence type="ECO:0000313" key="2">
    <source>
        <dbReference type="Proteomes" id="UP000680638"/>
    </source>
</evidence>
<organism evidence="1 2">
    <name type="scientific">Paenibacillus cookii</name>
    <dbReference type="NCBI Taxonomy" id="157839"/>
    <lineage>
        <taxon>Bacteria</taxon>
        <taxon>Bacillati</taxon>
        <taxon>Bacillota</taxon>
        <taxon>Bacilli</taxon>
        <taxon>Bacillales</taxon>
        <taxon>Paenibacillaceae</taxon>
        <taxon>Paenibacillus</taxon>
    </lineage>
</organism>
<dbReference type="EMBL" id="BORW01000029">
    <property type="protein sequence ID" value="GIO69288.1"/>
    <property type="molecule type" value="Genomic_DNA"/>
</dbReference>
<sequence>MKTEQRVRYEVSATKPKREANLFKPMAGWFAEQTMRIYIMKFPIRLCSIEKFIISRQIQNELRALSKMRIENDRLSRV</sequence>
<keyword evidence="2" id="KW-1185">Reference proteome</keyword>
<accession>A0ABQ4M2B0</accession>
<dbReference type="Proteomes" id="UP000680638">
    <property type="component" value="Unassembled WGS sequence"/>
</dbReference>